<comment type="caution">
    <text evidence="2">The sequence shown here is derived from an EMBL/GenBank/DDBJ whole genome shotgun (WGS) entry which is preliminary data.</text>
</comment>
<dbReference type="GO" id="GO:0004156">
    <property type="term" value="F:dihydropteroate synthase activity"/>
    <property type="evidence" value="ECO:0007669"/>
    <property type="project" value="TreeGrafter"/>
</dbReference>
<dbReference type="InterPro" id="IPR011005">
    <property type="entry name" value="Dihydropteroate_synth-like_sf"/>
</dbReference>
<dbReference type="EMBL" id="JXQK01000043">
    <property type="protein sequence ID" value="KIP63430.1"/>
    <property type="molecule type" value="Genomic_DNA"/>
</dbReference>
<reference evidence="2 3" key="1">
    <citation type="submission" date="2015-01" db="EMBL/GenBank/DDBJ databases">
        <title>Comparative genomics of non-oral Prevotella species.</title>
        <authorList>
            <person name="Accetto T."/>
            <person name="Nograsek B."/>
            <person name="Avgustin G."/>
        </authorList>
    </citation>
    <scope>NUCLEOTIDE SEQUENCE [LARGE SCALE GENOMIC DNA]</scope>
    <source>
        <strain evidence="2 3">P5-119</strain>
    </source>
</reference>
<name>A0A0D0I789_9BACT</name>
<protein>
    <submittedName>
        <fullName evidence="2">Dihydropteroate synthase</fullName>
    </submittedName>
</protein>
<sequence length="293" mass="31837">MKGLPNYTINANGRLIDLSNPQVMGILNATPDSFYEGSRKQTERDIADRANQIVTEGGSMIDIGAFSTRPGAAQVTAEEEMQRMRRALTIVRGQQPDAVLSIDTFRPEIARMAVEEFGAAIINDVSEGNINGAFGGADATNPNGETESDDSRYPAIFRMVAKLGVPYILMSTHGEMGDIMINLAREVQMLRDLGVKDIILDPGFGFGKTLDQNYILLQRMDELKAFGLPVLVGASRKTMIFRLLDSTPAEALNGTTVVNTLSLLKGASILRVHDVKPCVETVKIVEKMLGCGE</sequence>
<dbReference type="InterPro" id="IPR000489">
    <property type="entry name" value="Pterin-binding_dom"/>
</dbReference>
<feature type="domain" description="Pterin-binding" evidence="1">
    <location>
        <begin position="21"/>
        <end position="283"/>
    </location>
</feature>
<dbReference type="GO" id="GO:0046654">
    <property type="term" value="P:tetrahydrofolate biosynthetic process"/>
    <property type="evidence" value="ECO:0007669"/>
    <property type="project" value="TreeGrafter"/>
</dbReference>
<dbReference type="PANTHER" id="PTHR20941:SF1">
    <property type="entry name" value="FOLIC ACID SYNTHESIS PROTEIN FOL1"/>
    <property type="match status" value="1"/>
</dbReference>
<dbReference type="PROSITE" id="PS50972">
    <property type="entry name" value="PTERIN_BINDING"/>
    <property type="match status" value="1"/>
</dbReference>
<evidence type="ECO:0000259" key="1">
    <source>
        <dbReference type="PROSITE" id="PS50972"/>
    </source>
</evidence>
<gene>
    <name evidence="2" type="ORF">ST44_03940</name>
</gene>
<dbReference type="Gene3D" id="3.20.20.20">
    <property type="entry name" value="Dihydropteroate synthase-like"/>
    <property type="match status" value="1"/>
</dbReference>
<dbReference type="RefSeq" id="WP_042518284.1">
    <property type="nucleotide sequence ID" value="NZ_JXQK01000043.1"/>
</dbReference>
<accession>A0A0D0I789</accession>
<dbReference type="SUPFAM" id="SSF51717">
    <property type="entry name" value="Dihydropteroate synthetase-like"/>
    <property type="match status" value="1"/>
</dbReference>
<dbReference type="GO" id="GO:0005829">
    <property type="term" value="C:cytosol"/>
    <property type="evidence" value="ECO:0007669"/>
    <property type="project" value="TreeGrafter"/>
</dbReference>
<dbReference type="Proteomes" id="UP000032046">
    <property type="component" value="Unassembled WGS sequence"/>
</dbReference>
<dbReference type="InterPro" id="IPR045031">
    <property type="entry name" value="DHP_synth-like"/>
</dbReference>
<organism evidence="2 3">
    <name type="scientific">Prevotella pectinovora</name>
    <dbReference type="NCBI Taxonomy" id="1602169"/>
    <lineage>
        <taxon>Bacteria</taxon>
        <taxon>Pseudomonadati</taxon>
        <taxon>Bacteroidota</taxon>
        <taxon>Bacteroidia</taxon>
        <taxon>Bacteroidales</taxon>
        <taxon>Prevotellaceae</taxon>
        <taxon>Prevotella</taxon>
    </lineage>
</organism>
<dbReference type="STRING" id="1602171.ST44_03940"/>
<evidence type="ECO:0000313" key="2">
    <source>
        <dbReference type="EMBL" id="KIP63430.1"/>
    </source>
</evidence>
<keyword evidence="3" id="KW-1185">Reference proteome</keyword>
<dbReference type="Pfam" id="PF00809">
    <property type="entry name" value="Pterin_bind"/>
    <property type="match status" value="1"/>
</dbReference>
<dbReference type="AlphaFoldDB" id="A0A0D0I789"/>
<evidence type="ECO:0000313" key="3">
    <source>
        <dbReference type="Proteomes" id="UP000032046"/>
    </source>
</evidence>
<proteinExistence type="predicted"/>
<dbReference type="PANTHER" id="PTHR20941">
    <property type="entry name" value="FOLATE SYNTHESIS PROTEINS"/>
    <property type="match status" value="1"/>
</dbReference>